<dbReference type="InterPro" id="IPR011604">
    <property type="entry name" value="PDDEXK-like_dom_sf"/>
</dbReference>
<evidence type="ECO:0000313" key="2">
    <source>
        <dbReference type="EMBL" id="WAR12336.1"/>
    </source>
</evidence>
<dbReference type="InterPro" id="IPR051703">
    <property type="entry name" value="NF-kappa-B_Signaling_Reg"/>
</dbReference>
<accession>A0ABY7EUE6</accession>
<reference evidence="2" key="1">
    <citation type="submission" date="2022-11" db="EMBL/GenBank/DDBJ databases">
        <title>Centuries of genome instability and evolution in soft-shell clam transmissible cancer (bioRxiv).</title>
        <authorList>
            <person name="Hart S.F.M."/>
            <person name="Yonemitsu M.A."/>
            <person name="Giersch R.M."/>
            <person name="Beal B.F."/>
            <person name="Arriagada G."/>
            <person name="Davis B.W."/>
            <person name="Ostrander E.A."/>
            <person name="Goff S.P."/>
            <person name="Metzger M.J."/>
        </authorList>
    </citation>
    <scope>NUCLEOTIDE SEQUENCE</scope>
    <source>
        <strain evidence="2">MELC-2E11</strain>
        <tissue evidence="2">Siphon/mantle</tissue>
    </source>
</reference>
<evidence type="ECO:0000259" key="1">
    <source>
        <dbReference type="Pfam" id="PF09588"/>
    </source>
</evidence>
<dbReference type="PANTHER" id="PTHR46609">
    <property type="entry name" value="EXONUCLEASE, PHAGE-TYPE/RECB, C-TERMINAL DOMAIN-CONTAINING PROTEIN"/>
    <property type="match status" value="1"/>
</dbReference>
<dbReference type="InterPro" id="IPR019080">
    <property type="entry name" value="YqaJ_viral_recombinase"/>
</dbReference>
<dbReference type="EMBL" id="CP111019">
    <property type="protein sequence ID" value="WAR12336.1"/>
    <property type="molecule type" value="Genomic_DNA"/>
</dbReference>
<proteinExistence type="predicted"/>
<dbReference type="Proteomes" id="UP001164746">
    <property type="component" value="Chromosome 8"/>
</dbReference>
<dbReference type="Pfam" id="PF09588">
    <property type="entry name" value="YqaJ"/>
    <property type="match status" value="1"/>
</dbReference>
<keyword evidence="3" id="KW-1185">Reference proteome</keyword>
<protein>
    <recommendedName>
        <fullName evidence="1">YqaJ viral recombinase domain-containing protein</fullName>
    </recommendedName>
</protein>
<sequence>MNTYEYLRSRKQKISGNKHDIATRALNFLRIELGISDSLSPSENNSIPPSSDNLPNYNELSTGWSSDPALLPKLALSDIEKYLIHSSHRTSDSMKMECYRHSHCYVRSKCHPSMKQEGHAADSDDTACTSKPCEWNKPSKRKNDAKTVENITFKKIKINDAEPKCNPIKNTCKQLNNEKLSLFRSTLADRLGNKTNAVLFDLISPTENDVPVESDLNIAEEVTVETSDFITYKSDKYIDLSKTINENQISASDFLETLSVCGGDVVEEIEMRTIGQHENPLWVQARKGRITASIFHDVLHRKKSIQPNKLVDKILLKSNEIDCSNIPALKWDRKMEVVAKKQFKALNKLKHKQTVNIIEQGLYLHQQYSFFGASPDGLVLQNDDKYLVEVKCPYKWRYKTVTEACKDSDFCCTIDEQGAIALKPNHRYYTQIQGQMGISGIQKSELLVYTTKDLKHLTISFNPEFWNNLLEQFKEFYGNHVLPSLVQ</sequence>
<dbReference type="CDD" id="cd22343">
    <property type="entry name" value="PDDEXK_lambda_exonuclease-like"/>
    <property type="match status" value="1"/>
</dbReference>
<name>A0ABY7EUE6_MYAAR</name>
<dbReference type="InterPro" id="IPR011335">
    <property type="entry name" value="Restrct_endonuc-II-like"/>
</dbReference>
<dbReference type="SUPFAM" id="SSF52980">
    <property type="entry name" value="Restriction endonuclease-like"/>
    <property type="match status" value="1"/>
</dbReference>
<evidence type="ECO:0000313" key="3">
    <source>
        <dbReference type="Proteomes" id="UP001164746"/>
    </source>
</evidence>
<organism evidence="2 3">
    <name type="scientific">Mya arenaria</name>
    <name type="common">Soft-shell clam</name>
    <dbReference type="NCBI Taxonomy" id="6604"/>
    <lineage>
        <taxon>Eukaryota</taxon>
        <taxon>Metazoa</taxon>
        <taxon>Spiralia</taxon>
        <taxon>Lophotrochozoa</taxon>
        <taxon>Mollusca</taxon>
        <taxon>Bivalvia</taxon>
        <taxon>Autobranchia</taxon>
        <taxon>Heteroconchia</taxon>
        <taxon>Euheterodonta</taxon>
        <taxon>Imparidentia</taxon>
        <taxon>Neoheterodontei</taxon>
        <taxon>Myida</taxon>
        <taxon>Myoidea</taxon>
        <taxon>Myidae</taxon>
        <taxon>Mya</taxon>
    </lineage>
</organism>
<gene>
    <name evidence="2" type="ORF">MAR_026516</name>
</gene>
<feature type="domain" description="YqaJ viral recombinase" evidence="1">
    <location>
        <begin position="282"/>
        <end position="441"/>
    </location>
</feature>
<dbReference type="PANTHER" id="PTHR46609:SF8">
    <property type="entry name" value="YQAJ VIRAL RECOMBINASE DOMAIN-CONTAINING PROTEIN"/>
    <property type="match status" value="1"/>
</dbReference>
<dbReference type="Gene3D" id="3.90.320.10">
    <property type="match status" value="1"/>
</dbReference>
<feature type="non-terminal residue" evidence="2">
    <location>
        <position position="1"/>
    </location>
</feature>